<dbReference type="Gene3D" id="3.80.10.10">
    <property type="entry name" value="Ribonuclease Inhibitor"/>
    <property type="match status" value="1"/>
</dbReference>
<comment type="caution">
    <text evidence="2">The sequence shown here is derived from an EMBL/GenBank/DDBJ whole genome shotgun (WGS) entry which is preliminary data.</text>
</comment>
<reference evidence="2" key="1">
    <citation type="submission" date="2016-10" db="EMBL/GenBank/DDBJ databases">
        <authorList>
            <person name="Benchimol M."/>
            <person name="Almeida L.G."/>
            <person name="Vasconcelos A.T."/>
            <person name="Perreira-Neves A."/>
            <person name="Rosa I.A."/>
            <person name="Tasca T."/>
            <person name="Bogo M.R."/>
            <person name="de Souza W."/>
        </authorList>
    </citation>
    <scope>NUCLEOTIDE SEQUENCE [LARGE SCALE GENOMIC DNA]</scope>
    <source>
        <strain evidence="2">K</strain>
    </source>
</reference>
<feature type="compositionally biased region" description="Basic and acidic residues" evidence="1">
    <location>
        <begin position="342"/>
        <end position="364"/>
    </location>
</feature>
<feature type="region of interest" description="Disordered" evidence="1">
    <location>
        <begin position="194"/>
        <end position="453"/>
    </location>
</feature>
<evidence type="ECO:0000313" key="3">
    <source>
        <dbReference type="Proteomes" id="UP000179807"/>
    </source>
</evidence>
<dbReference type="Proteomes" id="UP000179807">
    <property type="component" value="Unassembled WGS sequence"/>
</dbReference>
<accession>A0A1J4JGQ3</accession>
<gene>
    <name evidence="2" type="ORF">TRFO_35888</name>
</gene>
<dbReference type="RefSeq" id="XP_068350986.1">
    <property type="nucleotide sequence ID" value="XM_068510519.1"/>
</dbReference>
<feature type="compositionally biased region" description="Polar residues" evidence="1">
    <location>
        <begin position="287"/>
        <end position="307"/>
    </location>
</feature>
<dbReference type="EMBL" id="MLAK01001092">
    <property type="protein sequence ID" value="OHS97849.1"/>
    <property type="molecule type" value="Genomic_DNA"/>
</dbReference>
<name>A0A1J4JGQ3_9EUKA</name>
<sequence length="662" mass="74459">MTNSIIDDSNQSLVANPTSQTYHKSFSMLGLESFPPYKTLCSYQSLSFAKNPISSFKSLPSLPFLQELDISNTDISSFQYIQPQPSIEKVNFANTPLSHYQEIALMSVIAYGSTLKVVNGTPISKSDIRQGMKLHPMLYSYLYNGWIIVGVNPLKILNVNTRHRRVIQSLTNIPPLPMEKPEADIEEYQSGKTKFLTRHSRPTSKFSRQEDLSASTVSIRSNRKKIQPHTDLSASTTAIKTRKKLQSQSSMLETPKSDIKRRPVQRSVTGEKFTPKSTVKDTVVRTPKSTLENSSTVTPKSTTKNSLTTKITNNTKENENTPKQASKRPVIRSNSKNSKLGMRNEKTSNDLKSFDNENDTEIRRQTRNNENINENAEADRFGYKKPLVSPKKILKKNTESKTPTTKNNESKLPKRVQIAKTPEAKNEQHKTPIKSVKFGPKKDEKLTPTQQGELPNIEKEGIIPINSTNSERAEGSIKSKYSDMLKSIKIDRKTITIQPNIIQIENNFNNNLDDLLFSESSFEEESVADQKIRPSFEKIYRENLDHSEALKDISSMKDVFKDLVQIPLYEVSSCAGLDSSGTDYISDSALDQQFNDFGPISDNDMSSDNISLSKLEIGKENDLNIINSTSKRTKRRKPSLNASQKKGIIHPARKAAILTAVD</sequence>
<dbReference type="InterPro" id="IPR032675">
    <property type="entry name" value="LRR_dom_sf"/>
</dbReference>
<evidence type="ECO:0000256" key="1">
    <source>
        <dbReference type="SAM" id="MobiDB-lite"/>
    </source>
</evidence>
<evidence type="ECO:0000313" key="2">
    <source>
        <dbReference type="EMBL" id="OHS97849.1"/>
    </source>
</evidence>
<organism evidence="2 3">
    <name type="scientific">Tritrichomonas foetus</name>
    <dbReference type="NCBI Taxonomy" id="1144522"/>
    <lineage>
        <taxon>Eukaryota</taxon>
        <taxon>Metamonada</taxon>
        <taxon>Parabasalia</taxon>
        <taxon>Tritrichomonadida</taxon>
        <taxon>Tritrichomonadidae</taxon>
        <taxon>Tritrichomonas</taxon>
    </lineage>
</organism>
<protein>
    <submittedName>
        <fullName evidence="2">Uncharacterized protein</fullName>
    </submittedName>
</protein>
<keyword evidence="3" id="KW-1185">Reference proteome</keyword>
<proteinExistence type="predicted"/>
<dbReference type="GeneID" id="94845223"/>
<feature type="compositionally biased region" description="Polar residues" evidence="1">
    <location>
        <begin position="230"/>
        <end position="239"/>
    </location>
</feature>
<dbReference type="AlphaFoldDB" id="A0A1J4JGQ3"/>
<dbReference type="SUPFAM" id="SSF52075">
    <property type="entry name" value="Outer arm dynein light chain 1"/>
    <property type="match status" value="1"/>
</dbReference>
<dbReference type="VEuPathDB" id="TrichDB:TRFO_35888"/>